<dbReference type="InterPro" id="IPR005665">
    <property type="entry name" value="SecF_bac"/>
</dbReference>
<dbReference type="SUPFAM" id="SSF82866">
    <property type="entry name" value="Multidrug efflux transporter AcrB transmembrane domain"/>
    <property type="match status" value="1"/>
</dbReference>
<dbReference type="GO" id="GO:0006605">
    <property type="term" value="P:protein targeting"/>
    <property type="evidence" value="ECO:0007669"/>
    <property type="project" value="UniProtKB-UniRule"/>
</dbReference>
<feature type="transmembrane region" description="Helical" evidence="12">
    <location>
        <begin position="280"/>
        <end position="304"/>
    </location>
</feature>
<dbReference type="GO" id="GO:0043952">
    <property type="term" value="P:protein transport by the Sec complex"/>
    <property type="evidence" value="ECO:0007669"/>
    <property type="project" value="UniProtKB-UniRule"/>
</dbReference>
<dbReference type="GO" id="GO:0015450">
    <property type="term" value="F:protein-transporting ATPase activity"/>
    <property type="evidence" value="ECO:0007669"/>
    <property type="project" value="InterPro"/>
</dbReference>
<dbReference type="Proteomes" id="UP000002745">
    <property type="component" value="Chromosome"/>
</dbReference>
<organism evidence="14 15">
    <name type="scientific">Hirschia baltica (strain ATCC 49814 / DSM 5838 / IFAM 1418)</name>
    <dbReference type="NCBI Taxonomy" id="582402"/>
    <lineage>
        <taxon>Bacteria</taxon>
        <taxon>Pseudomonadati</taxon>
        <taxon>Pseudomonadota</taxon>
        <taxon>Alphaproteobacteria</taxon>
        <taxon>Hyphomonadales</taxon>
        <taxon>Hyphomonadaceae</taxon>
        <taxon>Hirschia</taxon>
    </lineage>
</organism>
<comment type="similarity">
    <text evidence="12">Belongs to the SecD/SecF family. SecF subfamily.</text>
</comment>
<dbReference type="PANTHER" id="PTHR30081">
    <property type="entry name" value="PROTEIN-EXPORT MEMBRANE PROTEIN SEC"/>
    <property type="match status" value="1"/>
</dbReference>
<name>C6XJ03_HIRBI</name>
<evidence type="ECO:0000256" key="6">
    <source>
        <dbReference type="ARBA" id="ARBA00022989"/>
    </source>
</evidence>
<dbReference type="HAMAP" id="MF_01464_B">
    <property type="entry name" value="SecF_B"/>
    <property type="match status" value="1"/>
</dbReference>
<comment type="similarity">
    <text evidence="11">In the N-terminal section; belongs to the SecD/SecF family. SecD subfamily.</text>
</comment>
<dbReference type="Pfam" id="PF07549">
    <property type="entry name" value="Sec_GG"/>
    <property type="match status" value="1"/>
</dbReference>
<dbReference type="NCBIfam" id="TIGR00966">
    <property type="entry name" value="transloc_SecF"/>
    <property type="match status" value="1"/>
</dbReference>
<dbReference type="InterPro" id="IPR055344">
    <property type="entry name" value="SecD_SecF_C_bact"/>
</dbReference>
<keyword evidence="2 12" id="KW-0813">Transport</keyword>
<evidence type="ECO:0000313" key="15">
    <source>
        <dbReference type="Proteomes" id="UP000002745"/>
    </source>
</evidence>
<keyword evidence="4 12" id="KW-0812">Transmembrane</keyword>
<comment type="subunit">
    <text evidence="12">Forms a complex with SecD. Part of the essential Sec protein translocation apparatus which comprises SecA, SecYEG and auxiliary proteins SecDF-YajC and YidC.</text>
</comment>
<dbReference type="PANTHER" id="PTHR30081:SF8">
    <property type="entry name" value="PROTEIN TRANSLOCASE SUBUNIT SECF"/>
    <property type="match status" value="1"/>
</dbReference>
<evidence type="ECO:0000256" key="4">
    <source>
        <dbReference type="ARBA" id="ARBA00022692"/>
    </source>
</evidence>
<dbReference type="GO" id="GO:0005886">
    <property type="term" value="C:plasma membrane"/>
    <property type="evidence" value="ECO:0007669"/>
    <property type="project" value="UniProtKB-SubCell"/>
</dbReference>
<feature type="domain" description="Protein export membrane protein SecD/SecF C-terminal" evidence="13">
    <location>
        <begin position="125"/>
        <end position="306"/>
    </location>
</feature>
<feature type="transmembrane region" description="Helical" evidence="12">
    <location>
        <begin position="177"/>
        <end position="198"/>
    </location>
</feature>
<evidence type="ECO:0000256" key="1">
    <source>
        <dbReference type="ARBA" id="ARBA00004651"/>
    </source>
</evidence>
<keyword evidence="5 12" id="KW-0653">Protein transport</keyword>
<dbReference type="EMBL" id="CP001678">
    <property type="protein sequence ID" value="ACT59098.1"/>
    <property type="molecule type" value="Genomic_DNA"/>
</dbReference>
<evidence type="ECO:0000256" key="7">
    <source>
        <dbReference type="ARBA" id="ARBA00023010"/>
    </source>
</evidence>
<evidence type="ECO:0000256" key="12">
    <source>
        <dbReference type="HAMAP-Rule" id="MF_01464"/>
    </source>
</evidence>
<evidence type="ECO:0000256" key="3">
    <source>
        <dbReference type="ARBA" id="ARBA00022475"/>
    </source>
</evidence>
<dbReference type="HOGENOM" id="CLU_050012_1_1_5"/>
<dbReference type="STRING" id="582402.Hbal_1407"/>
<dbReference type="KEGG" id="hba:Hbal_1407"/>
<evidence type="ECO:0000256" key="5">
    <source>
        <dbReference type="ARBA" id="ARBA00022927"/>
    </source>
</evidence>
<dbReference type="eggNOG" id="COG0341">
    <property type="taxonomic scope" value="Bacteria"/>
</dbReference>
<dbReference type="GO" id="GO:0065002">
    <property type="term" value="P:intracellular protein transmembrane transport"/>
    <property type="evidence" value="ECO:0007669"/>
    <property type="project" value="UniProtKB-UniRule"/>
</dbReference>
<feature type="transmembrane region" description="Helical" evidence="12">
    <location>
        <begin position="256"/>
        <end position="274"/>
    </location>
</feature>
<protein>
    <recommendedName>
        <fullName evidence="12">Protein-export membrane protein SecF</fullName>
    </recommendedName>
</protein>
<dbReference type="InterPro" id="IPR022813">
    <property type="entry name" value="SecD/SecF_arch_bac"/>
</dbReference>
<feature type="transmembrane region" description="Helical" evidence="12">
    <location>
        <begin position="153"/>
        <end position="170"/>
    </location>
</feature>
<comment type="similarity">
    <text evidence="10">In the C-terminal section; belongs to the SecD/SecF family. SecF subfamily.</text>
</comment>
<evidence type="ECO:0000259" key="13">
    <source>
        <dbReference type="Pfam" id="PF02355"/>
    </source>
</evidence>
<keyword evidence="7 12" id="KW-0811">Translocation</keyword>
<keyword evidence="15" id="KW-1185">Reference proteome</keyword>
<dbReference type="OrthoDB" id="9774769at2"/>
<dbReference type="InterPro" id="IPR022645">
    <property type="entry name" value="SecD/SecF_bac"/>
</dbReference>
<feature type="transmembrane region" description="Helical" evidence="12">
    <location>
        <begin position="204"/>
        <end position="228"/>
    </location>
</feature>
<keyword evidence="6 12" id="KW-1133">Transmembrane helix</keyword>
<dbReference type="FunFam" id="1.20.1640.10:FF:000024">
    <property type="entry name" value="Multifunctional fusion protein"/>
    <property type="match status" value="1"/>
</dbReference>
<dbReference type="AlphaFoldDB" id="C6XJ03"/>
<feature type="transmembrane region" description="Helical" evidence="12">
    <location>
        <begin position="21"/>
        <end position="41"/>
    </location>
</feature>
<evidence type="ECO:0000256" key="8">
    <source>
        <dbReference type="ARBA" id="ARBA00023136"/>
    </source>
</evidence>
<evidence type="ECO:0000256" key="9">
    <source>
        <dbReference type="ARBA" id="ARBA00059018"/>
    </source>
</evidence>
<comment type="function">
    <text evidence="9 12">Part of the Sec protein translocase complex. Interacts with the SecYEG preprotein conducting channel. SecDF uses the proton motive force (PMF) to complete protein translocation after the ATP-dependent function of SecA.</text>
</comment>
<dbReference type="Pfam" id="PF02355">
    <property type="entry name" value="SecD_SecF_C"/>
    <property type="match status" value="1"/>
</dbReference>
<comment type="subcellular location">
    <subcellularLocation>
        <location evidence="12">Cell inner membrane</location>
        <topology evidence="12">Multi-pass membrane protein</topology>
    </subcellularLocation>
    <subcellularLocation>
        <location evidence="1">Cell membrane</location>
        <topology evidence="1">Multi-pass membrane protein</topology>
    </subcellularLocation>
</comment>
<keyword evidence="12" id="KW-0997">Cell inner membrane</keyword>
<dbReference type="InterPro" id="IPR048634">
    <property type="entry name" value="SecD_SecF_C"/>
</dbReference>
<accession>C6XJ03</accession>
<proteinExistence type="inferred from homology"/>
<evidence type="ECO:0000256" key="10">
    <source>
        <dbReference type="ARBA" id="ARBA00060856"/>
    </source>
</evidence>
<dbReference type="InterPro" id="IPR022646">
    <property type="entry name" value="SecD/SecF_CS"/>
</dbReference>
<dbReference type="RefSeq" id="WP_015827248.1">
    <property type="nucleotide sequence ID" value="NC_012982.1"/>
</dbReference>
<reference evidence="15" key="1">
    <citation type="journal article" date="2011" name="J. Bacteriol.">
        <title>Genome sequences of eight morphologically diverse alphaproteobacteria.</title>
        <authorList>
            <consortium name="US DOE Joint Genome Institute"/>
            <person name="Brown P.J."/>
            <person name="Kysela D.T."/>
            <person name="Buechlein A."/>
            <person name="Hemmerich C."/>
            <person name="Brun Y.V."/>
        </authorList>
    </citation>
    <scope>NUCLEOTIDE SEQUENCE [LARGE SCALE GENOMIC DNA]</scope>
    <source>
        <strain evidence="15">ATCC 49814 / DSM 5838 / IFAM 1418</strain>
    </source>
</reference>
<evidence type="ECO:0000256" key="11">
    <source>
        <dbReference type="ARBA" id="ARBA00061053"/>
    </source>
</evidence>
<dbReference type="Gene3D" id="1.20.1640.10">
    <property type="entry name" value="Multidrug efflux transporter AcrB transmembrane domain"/>
    <property type="match status" value="1"/>
</dbReference>
<sequence length="327" mass="35482">MLLKYLPTEPKIGFMKLRFGAFALSLVLIIASIAMVATRGLNFGIDFVGGVVIEIETSTKVDIGEIRDALSELDLDGVEVTEIKDNLVAEETGTTIALIKTKAPDAEGEAVEAAVQATASGILSALKDKFGDIEERRKEAVGPKVSGELLQDGIMALVVALGLMLLYIWFRFQWQFSIGAVLALIHDVILTIGMFAVTQFEFNLSTIAALLTIVGYSMNDTVVVYDRVREEMRRYKKMSDTDVIDMSINRTLSRTLLTSGTTLLALFSIFLLGGEVLRGFSFAMIWGVFIGTYSSIFIASAILLHTGLRRGSIGGGENENAPHGAQV</sequence>
<keyword evidence="3 12" id="KW-1003">Cell membrane</keyword>
<dbReference type="PRINTS" id="PR01755">
    <property type="entry name" value="SECFTRNLCASE"/>
</dbReference>
<evidence type="ECO:0000313" key="14">
    <source>
        <dbReference type="EMBL" id="ACT59098.1"/>
    </source>
</evidence>
<keyword evidence="8 12" id="KW-0472">Membrane</keyword>
<evidence type="ECO:0000256" key="2">
    <source>
        <dbReference type="ARBA" id="ARBA00022448"/>
    </source>
</evidence>
<dbReference type="NCBIfam" id="TIGR00916">
    <property type="entry name" value="2A0604s01"/>
    <property type="match status" value="1"/>
</dbReference>
<gene>
    <name evidence="12" type="primary">secF</name>
    <name evidence="14" type="ordered locus">Hbal_1407</name>
</gene>